<sequence>MDTEAGQTPETRRLLTAADYFLQHRIFDDCCKYAARALDSDPMNSAAARILSTAALLSASKISATHHDYYALLNLPYFESDASQIASSFQTLASILDPNANPSPLTSEAFDLALKAWSVLSNSAEKAEFDAELRRYMDAGGCTSRSVGGTFWTMCPYCYSVYEYDRVYEDCCLKCVNERCRRVLHAVAIRVPPPPDVVAKGQYCCPGFMPFDVRSGRSNGDENPWLPFAPSINVGKGLDLNSSTFEDAGGRVRMKRKKSVPWNSRKVMGNGISINGDEAHFVYGVREESCLNVDKEGGQPCSEQVEFVEGDDDVYVSF</sequence>
<dbReference type="InterPro" id="IPR001623">
    <property type="entry name" value="DnaJ_domain"/>
</dbReference>
<dbReference type="PANTHER" id="PTHR45496:SF12">
    <property type="entry name" value="J DOMAIN-CONTAINING PROTEIN"/>
    <property type="match status" value="1"/>
</dbReference>
<dbReference type="EMBL" id="PNBA02000022">
    <property type="protein sequence ID" value="KAG6385737.1"/>
    <property type="molecule type" value="Genomic_DNA"/>
</dbReference>
<dbReference type="OrthoDB" id="897132at2759"/>
<organism evidence="2">
    <name type="scientific">Salvia splendens</name>
    <name type="common">Scarlet sage</name>
    <dbReference type="NCBI Taxonomy" id="180675"/>
    <lineage>
        <taxon>Eukaryota</taxon>
        <taxon>Viridiplantae</taxon>
        <taxon>Streptophyta</taxon>
        <taxon>Embryophyta</taxon>
        <taxon>Tracheophyta</taxon>
        <taxon>Spermatophyta</taxon>
        <taxon>Magnoliopsida</taxon>
        <taxon>eudicotyledons</taxon>
        <taxon>Gunneridae</taxon>
        <taxon>Pentapetalae</taxon>
        <taxon>asterids</taxon>
        <taxon>lamiids</taxon>
        <taxon>Lamiales</taxon>
        <taxon>Lamiaceae</taxon>
        <taxon>Nepetoideae</taxon>
        <taxon>Mentheae</taxon>
        <taxon>Salviinae</taxon>
        <taxon>Salvia</taxon>
        <taxon>Salvia subgen. Calosphace</taxon>
        <taxon>core Calosphace</taxon>
    </lineage>
</organism>
<name>A0A8X8YYM2_SALSN</name>
<reference evidence="2" key="1">
    <citation type="submission" date="2018-01" db="EMBL/GenBank/DDBJ databases">
        <authorList>
            <person name="Mao J.F."/>
        </authorList>
    </citation>
    <scope>NUCLEOTIDE SEQUENCE</scope>
    <source>
        <strain evidence="2">Huo1</strain>
        <tissue evidence="2">Leaf</tissue>
    </source>
</reference>
<dbReference type="Proteomes" id="UP000298416">
    <property type="component" value="Unassembled WGS sequence"/>
</dbReference>
<evidence type="ECO:0000313" key="2">
    <source>
        <dbReference type="EMBL" id="KAG6385737.1"/>
    </source>
</evidence>
<comment type="caution">
    <text evidence="2">The sequence shown here is derived from an EMBL/GenBank/DDBJ whole genome shotgun (WGS) entry which is preliminary data.</text>
</comment>
<dbReference type="PANTHER" id="PTHR45496">
    <property type="entry name" value="CHAPERONE DNAJ-DOMAIN SUPERFAMILY PROTEIN"/>
    <property type="match status" value="1"/>
</dbReference>
<keyword evidence="3" id="KW-1185">Reference proteome</keyword>
<evidence type="ECO:0000313" key="3">
    <source>
        <dbReference type="Proteomes" id="UP000298416"/>
    </source>
</evidence>
<reference evidence="2" key="2">
    <citation type="submission" date="2020-08" db="EMBL/GenBank/DDBJ databases">
        <title>Plant Genome Project.</title>
        <authorList>
            <person name="Zhang R.-G."/>
        </authorList>
    </citation>
    <scope>NUCLEOTIDE SEQUENCE</scope>
    <source>
        <strain evidence="2">Huo1</strain>
        <tissue evidence="2">Leaf</tissue>
    </source>
</reference>
<feature type="domain" description="J" evidence="1">
    <location>
        <begin position="68"/>
        <end position="141"/>
    </location>
</feature>
<gene>
    <name evidence="2" type="ORF">SASPL_154615</name>
</gene>
<proteinExistence type="predicted"/>
<dbReference type="PROSITE" id="PS50076">
    <property type="entry name" value="DNAJ_2"/>
    <property type="match status" value="1"/>
</dbReference>
<protein>
    <recommendedName>
        <fullName evidence="1">J domain-containing protein</fullName>
    </recommendedName>
</protein>
<evidence type="ECO:0000259" key="1">
    <source>
        <dbReference type="PROSITE" id="PS50076"/>
    </source>
</evidence>
<dbReference type="CDD" id="cd06257">
    <property type="entry name" value="DnaJ"/>
    <property type="match status" value="1"/>
</dbReference>
<dbReference type="AlphaFoldDB" id="A0A8X8YYM2"/>
<dbReference type="InterPro" id="IPR053052">
    <property type="entry name" value="Imprinting_Balance_Reg"/>
</dbReference>
<accession>A0A8X8YYM2</accession>